<keyword evidence="12" id="KW-1185">Reference proteome</keyword>
<dbReference type="Pfam" id="PF04043">
    <property type="entry name" value="PMEI"/>
    <property type="match status" value="1"/>
</dbReference>
<dbReference type="SMART" id="SM00856">
    <property type="entry name" value="PMEI"/>
    <property type="match status" value="1"/>
</dbReference>
<dbReference type="FunFam" id="2.160.20.10:FF:000001">
    <property type="entry name" value="Pectinesterase"/>
    <property type="match status" value="1"/>
</dbReference>
<dbReference type="InterPro" id="IPR035513">
    <property type="entry name" value="Invertase/methylesterase_inhib"/>
</dbReference>
<dbReference type="GO" id="GO:0004857">
    <property type="term" value="F:enzyme inhibitor activity"/>
    <property type="evidence" value="ECO:0007669"/>
    <property type="project" value="InterPro"/>
</dbReference>
<evidence type="ECO:0000256" key="9">
    <source>
        <dbReference type="RuleBase" id="RU000589"/>
    </source>
</evidence>
<dbReference type="InterPro" id="IPR011050">
    <property type="entry name" value="Pectin_lyase_fold/virulence"/>
</dbReference>
<evidence type="ECO:0000256" key="8">
    <source>
        <dbReference type="PROSITE-ProRule" id="PRU10040"/>
    </source>
</evidence>
<sequence length="543" mass="59684">MADSSHKLFSLLCLLFFSTTCVHSSDASVGVEVDLSFLRYLCATTPYPNLCLSSLNISIDPSPSASPSPSPSPNPNINDYLIHSLQKAVSETTNLINLFNNVGKPNIIDKQRGGGGLRDCRELHQSSLASLEESISGIRSSDMDTTDVAIYLSAVLTNKNTCLEGLDSATGTMKPVLVKAVINTYKHASNSLAILSNPAMGTDPENNPLKGDPEWLTSTDQSFFDDSHGDEYDPKEKLVVAVDGTGDFRTITEAINSAPINSMERIVIYVKEGIYEENVEIPCNRTNIVMIGDGSDVTVITGNRSVGDGWTTFRSATLAVNGKGFLARDIAFKNSAGPKSQAVALRVSAELAAFYRCAMDGYQDTLYVHSWRQFYKECDISGTIDFIFGNAAVVLQECNIISKEPLHGQATVITAQSRDDPNEPSGIVIQSCNINASFDSSSVKSYLGRPWRNYSRTVYLESFIDGFIDPKGWTEWNDDKKRLDTLYYGEFENYGPGSSTDNRVKWSGYHVMTDEDANNFTVSKFINDDDWLQVTHFPFDLGI</sequence>
<dbReference type="GO" id="GO:0042545">
    <property type="term" value="P:cell wall modification"/>
    <property type="evidence" value="ECO:0007669"/>
    <property type="project" value="UniProtKB-UniRule"/>
</dbReference>
<evidence type="ECO:0000256" key="4">
    <source>
        <dbReference type="ARBA" id="ARBA00007786"/>
    </source>
</evidence>
<dbReference type="NCBIfam" id="TIGR01614">
    <property type="entry name" value="PME_inhib"/>
    <property type="match status" value="1"/>
</dbReference>
<evidence type="ECO:0000256" key="3">
    <source>
        <dbReference type="ARBA" id="ARBA00006027"/>
    </source>
</evidence>
<feature type="chain" id="PRO_5019882732" description="Pectinesterase" evidence="9">
    <location>
        <begin position="25"/>
        <end position="543"/>
    </location>
</feature>
<dbReference type="CDD" id="cd15798">
    <property type="entry name" value="PMEI-like_3"/>
    <property type="match status" value="1"/>
</dbReference>
<evidence type="ECO:0000256" key="6">
    <source>
        <dbReference type="ARBA" id="ARBA00022801"/>
    </source>
</evidence>
<dbReference type="OrthoDB" id="2019149at2759"/>
<dbReference type="InterPro" id="IPR006501">
    <property type="entry name" value="Pectinesterase_inhib_dom"/>
</dbReference>
<evidence type="ECO:0000256" key="2">
    <source>
        <dbReference type="ARBA" id="ARBA00005184"/>
    </source>
</evidence>
<dbReference type="EC" id="3.1.1.11" evidence="9"/>
<proteinExistence type="inferred from homology"/>
<dbReference type="InterPro" id="IPR033131">
    <property type="entry name" value="Pectinesterase_Asp_AS"/>
</dbReference>
<dbReference type="SUPFAM" id="SSF101148">
    <property type="entry name" value="Plant invertase/pectin methylesterase inhibitor"/>
    <property type="match status" value="1"/>
</dbReference>
<evidence type="ECO:0000259" key="10">
    <source>
        <dbReference type="SMART" id="SM00856"/>
    </source>
</evidence>
<dbReference type="InterPro" id="IPR000070">
    <property type="entry name" value="Pectinesterase_cat"/>
</dbReference>
<gene>
    <name evidence="11" type="ORF">DEO72_LG11g620</name>
</gene>
<keyword evidence="5" id="KW-0134">Cell wall</keyword>
<feature type="domain" description="Pectinesterase inhibitor" evidence="10">
    <location>
        <begin position="33"/>
        <end position="194"/>
    </location>
</feature>
<dbReference type="Proteomes" id="UP000501690">
    <property type="component" value="Linkage Group LG11"/>
</dbReference>
<dbReference type="GO" id="GO:0030599">
    <property type="term" value="F:pectinesterase activity"/>
    <property type="evidence" value="ECO:0007669"/>
    <property type="project" value="UniProtKB-UniRule"/>
</dbReference>
<evidence type="ECO:0000256" key="5">
    <source>
        <dbReference type="ARBA" id="ARBA00022512"/>
    </source>
</evidence>
<evidence type="ECO:0000256" key="7">
    <source>
        <dbReference type="ARBA" id="ARBA00023085"/>
    </source>
</evidence>
<dbReference type="SUPFAM" id="SSF51126">
    <property type="entry name" value="Pectin lyase-like"/>
    <property type="match status" value="1"/>
</dbReference>
<evidence type="ECO:0000313" key="12">
    <source>
        <dbReference type="Proteomes" id="UP000501690"/>
    </source>
</evidence>
<comment type="catalytic activity">
    <reaction evidence="9">
        <text>[(1-&gt;4)-alpha-D-galacturonosyl methyl ester](n) + n H2O = [(1-&gt;4)-alpha-D-galacturonosyl](n) + n methanol + n H(+)</text>
        <dbReference type="Rhea" id="RHEA:22380"/>
        <dbReference type="Rhea" id="RHEA-COMP:14570"/>
        <dbReference type="Rhea" id="RHEA-COMP:14573"/>
        <dbReference type="ChEBI" id="CHEBI:15377"/>
        <dbReference type="ChEBI" id="CHEBI:15378"/>
        <dbReference type="ChEBI" id="CHEBI:17790"/>
        <dbReference type="ChEBI" id="CHEBI:140522"/>
        <dbReference type="ChEBI" id="CHEBI:140523"/>
        <dbReference type="EC" id="3.1.1.11"/>
    </reaction>
</comment>
<reference evidence="11 12" key="1">
    <citation type="submission" date="2019-04" db="EMBL/GenBank/DDBJ databases">
        <title>An improved genome assembly and genetic linkage map for asparagus bean, Vigna unguiculata ssp. sesquipedialis.</title>
        <authorList>
            <person name="Xia Q."/>
            <person name="Zhang R."/>
            <person name="Dong Y."/>
        </authorList>
    </citation>
    <scope>NUCLEOTIDE SEQUENCE [LARGE SCALE GENOMIC DNA]</scope>
    <source>
        <tissue evidence="11">Leaf</tissue>
    </source>
</reference>
<dbReference type="Gramene" id="Vigun09g043100.1.v1.2">
    <property type="protein sequence ID" value="Vigun09g043100.1.v1.2"/>
    <property type="gene ID" value="Vigun09g043100.v1.2"/>
</dbReference>
<protein>
    <recommendedName>
        <fullName evidence="9">Pectinesterase</fullName>
        <ecNumber evidence="9">3.1.1.11</ecNumber>
    </recommendedName>
</protein>
<keyword evidence="7 9" id="KW-0063">Aspartyl esterase</keyword>
<accession>A0A4D6NN18</accession>
<feature type="active site" evidence="8">
    <location>
        <position position="385"/>
    </location>
</feature>
<dbReference type="Pfam" id="PF01095">
    <property type="entry name" value="Pectinesterase"/>
    <property type="match status" value="1"/>
</dbReference>
<keyword evidence="5" id="KW-0964">Secreted</keyword>
<comment type="similarity">
    <text evidence="4">In the C-terminal section; belongs to the pectinesterase family.</text>
</comment>
<dbReference type="GO" id="GO:0045490">
    <property type="term" value="P:pectin catabolic process"/>
    <property type="evidence" value="ECO:0007669"/>
    <property type="project" value="UniProtKB-UniRule"/>
</dbReference>
<dbReference type="EMBL" id="CP039355">
    <property type="protein sequence ID" value="QCE13625.1"/>
    <property type="molecule type" value="Genomic_DNA"/>
</dbReference>
<name>A0A4D6NN18_VIGUN</name>
<comment type="pathway">
    <text evidence="2 9">Glycan metabolism; pectin degradation; 2-dehydro-3-deoxy-D-gluconate from pectin: step 1/5.</text>
</comment>
<dbReference type="Gene3D" id="1.20.140.40">
    <property type="entry name" value="Invertase/pectin methylesterase inhibitor family protein"/>
    <property type="match status" value="1"/>
</dbReference>
<comment type="similarity">
    <text evidence="3">In the N-terminal section; belongs to the PMEI family.</text>
</comment>
<dbReference type="PROSITE" id="PS00503">
    <property type="entry name" value="PECTINESTERASE_2"/>
    <property type="match status" value="1"/>
</dbReference>
<keyword evidence="9" id="KW-0732">Signal</keyword>
<keyword evidence="6 9" id="KW-0378">Hydrolase</keyword>
<comment type="subcellular location">
    <subcellularLocation>
        <location evidence="1">Secreted</location>
        <location evidence="1">Cell wall</location>
    </subcellularLocation>
</comment>
<evidence type="ECO:0000313" key="11">
    <source>
        <dbReference type="EMBL" id="QCE13625.1"/>
    </source>
</evidence>
<dbReference type="AlphaFoldDB" id="A0A4D6NN18"/>
<dbReference type="InterPro" id="IPR012334">
    <property type="entry name" value="Pectin_lyas_fold"/>
</dbReference>
<dbReference type="UniPathway" id="UPA00545">
    <property type="reaction ID" value="UER00823"/>
</dbReference>
<dbReference type="PANTHER" id="PTHR31707">
    <property type="entry name" value="PECTINESTERASE"/>
    <property type="match status" value="1"/>
</dbReference>
<organism evidence="11 12">
    <name type="scientific">Vigna unguiculata</name>
    <name type="common">Cowpea</name>
    <dbReference type="NCBI Taxonomy" id="3917"/>
    <lineage>
        <taxon>Eukaryota</taxon>
        <taxon>Viridiplantae</taxon>
        <taxon>Streptophyta</taxon>
        <taxon>Embryophyta</taxon>
        <taxon>Tracheophyta</taxon>
        <taxon>Spermatophyta</taxon>
        <taxon>Magnoliopsida</taxon>
        <taxon>eudicotyledons</taxon>
        <taxon>Gunneridae</taxon>
        <taxon>Pentapetalae</taxon>
        <taxon>rosids</taxon>
        <taxon>fabids</taxon>
        <taxon>Fabales</taxon>
        <taxon>Fabaceae</taxon>
        <taxon>Papilionoideae</taxon>
        <taxon>50 kb inversion clade</taxon>
        <taxon>NPAAA clade</taxon>
        <taxon>indigoferoid/millettioid clade</taxon>
        <taxon>Phaseoleae</taxon>
        <taxon>Vigna</taxon>
    </lineage>
</organism>
<evidence type="ECO:0000256" key="1">
    <source>
        <dbReference type="ARBA" id="ARBA00004191"/>
    </source>
</evidence>
<dbReference type="Gene3D" id="2.160.20.10">
    <property type="entry name" value="Single-stranded right-handed beta-helix, Pectin lyase-like"/>
    <property type="match status" value="1"/>
</dbReference>
<feature type="signal peptide" evidence="9">
    <location>
        <begin position="1"/>
        <end position="24"/>
    </location>
</feature>